<dbReference type="WBParaSite" id="scf7180000416744.g632">
    <property type="protein sequence ID" value="scf7180000416744.g632"/>
    <property type="gene ID" value="scf7180000416744.g632"/>
</dbReference>
<accession>A0A915NBX4</accession>
<evidence type="ECO:0000313" key="2">
    <source>
        <dbReference type="WBParaSite" id="scf7180000416744.g632"/>
    </source>
</evidence>
<organism evidence="1 2">
    <name type="scientific">Meloidogyne floridensis</name>
    <dbReference type="NCBI Taxonomy" id="298350"/>
    <lineage>
        <taxon>Eukaryota</taxon>
        <taxon>Metazoa</taxon>
        <taxon>Ecdysozoa</taxon>
        <taxon>Nematoda</taxon>
        <taxon>Chromadorea</taxon>
        <taxon>Rhabditida</taxon>
        <taxon>Tylenchina</taxon>
        <taxon>Tylenchomorpha</taxon>
        <taxon>Tylenchoidea</taxon>
        <taxon>Meloidogynidae</taxon>
        <taxon>Meloidogyninae</taxon>
        <taxon>Meloidogyne</taxon>
    </lineage>
</organism>
<protein>
    <submittedName>
        <fullName evidence="2">Uncharacterized protein</fullName>
    </submittedName>
</protein>
<proteinExistence type="predicted"/>
<keyword evidence="1" id="KW-1185">Reference proteome</keyword>
<dbReference type="AlphaFoldDB" id="A0A915NBX4"/>
<evidence type="ECO:0000313" key="1">
    <source>
        <dbReference type="Proteomes" id="UP000887560"/>
    </source>
</evidence>
<dbReference type="Proteomes" id="UP000887560">
    <property type="component" value="Unplaced"/>
</dbReference>
<name>A0A915NBX4_9BILA</name>
<reference evidence="2" key="1">
    <citation type="submission" date="2022-11" db="UniProtKB">
        <authorList>
            <consortium name="WormBaseParasite"/>
        </authorList>
    </citation>
    <scope>IDENTIFICATION</scope>
</reference>
<sequence length="367" mass="42222">DIFTTNQNFVTNRFELWALLQNLACNNAEAREQRLSGIEASETCIKNNPKSDYAKDCSKYEDNDEFGKHGIEFRVYATRIGFERLKEEYWIKFAVNVVVGFSFSEKIIEFDKTFKLTGKIGTLNRPEPYLDILNRTENYIKLFSIQLGNNGTNFAILTDEINGNVYDYGSFVIANLEHKSIQEIVEEVNYLWFTTVIHRQMFSQRHGGAIAMIGPDVNLEGKLMLATNLEFLYVSEHACTGTVDLKLNNEIIEKELSCYRRPSNQCDQYGLEEYNKLKKSFNEYKELIEKCPCGREPRPPSITDDRLIVPPARDKRNIRNDSLLGTRDADGLVHGCEDAIFIGFGDIQFSPGYLAHLMDTRRECKFN</sequence>